<proteinExistence type="predicted"/>
<keyword evidence="1" id="KW-0812">Transmembrane</keyword>
<evidence type="ECO:0000313" key="3">
    <source>
        <dbReference type="Proteomes" id="UP000242519"/>
    </source>
</evidence>
<keyword evidence="3" id="KW-1185">Reference proteome</keyword>
<dbReference type="GO" id="GO:0016874">
    <property type="term" value="F:ligase activity"/>
    <property type="evidence" value="ECO:0007669"/>
    <property type="project" value="UniProtKB-KW"/>
</dbReference>
<reference evidence="2 3" key="1">
    <citation type="submission" date="2017-04" db="EMBL/GenBank/DDBJ databases">
        <title>Draft genome sequence of Marssonina coronaria NL1: causal agent of apple blotch.</title>
        <authorList>
            <person name="Cheng Q."/>
        </authorList>
    </citation>
    <scope>NUCLEOTIDE SEQUENCE [LARGE SCALE GENOMIC DNA]</scope>
    <source>
        <strain evidence="2 3">NL1</strain>
    </source>
</reference>
<keyword evidence="1" id="KW-0472">Membrane</keyword>
<dbReference type="EMBL" id="MZNU01000281">
    <property type="protein sequence ID" value="OWP01190.1"/>
    <property type="molecule type" value="Genomic_DNA"/>
</dbReference>
<gene>
    <name evidence="2" type="ORF">B2J93_5470</name>
</gene>
<protein>
    <submittedName>
        <fullName evidence="2">O-succinylbenzoic acid-CoA ligase</fullName>
    </submittedName>
</protein>
<evidence type="ECO:0000256" key="1">
    <source>
        <dbReference type="SAM" id="Phobius"/>
    </source>
</evidence>
<organism evidence="2 3">
    <name type="scientific">Diplocarpon coronariae</name>
    <dbReference type="NCBI Taxonomy" id="2795749"/>
    <lineage>
        <taxon>Eukaryota</taxon>
        <taxon>Fungi</taxon>
        <taxon>Dikarya</taxon>
        <taxon>Ascomycota</taxon>
        <taxon>Pezizomycotina</taxon>
        <taxon>Leotiomycetes</taxon>
        <taxon>Helotiales</taxon>
        <taxon>Drepanopezizaceae</taxon>
        <taxon>Diplocarpon</taxon>
    </lineage>
</organism>
<dbReference type="AlphaFoldDB" id="A0A218Z0P2"/>
<name>A0A218Z0P2_9HELO</name>
<keyword evidence="1" id="KW-1133">Transmembrane helix</keyword>
<keyword evidence="2" id="KW-0436">Ligase</keyword>
<dbReference type="InParanoid" id="A0A218Z0P2"/>
<comment type="caution">
    <text evidence="2">The sequence shown here is derived from an EMBL/GenBank/DDBJ whole genome shotgun (WGS) entry which is preliminary data.</text>
</comment>
<feature type="transmembrane region" description="Helical" evidence="1">
    <location>
        <begin position="6"/>
        <end position="27"/>
    </location>
</feature>
<dbReference type="Proteomes" id="UP000242519">
    <property type="component" value="Unassembled WGS sequence"/>
</dbReference>
<evidence type="ECO:0000313" key="2">
    <source>
        <dbReference type="EMBL" id="OWP01190.1"/>
    </source>
</evidence>
<sequence>MDNSVFPVISNIGTMLFVGCTTPIFCYQKWEVKQQGTNDLKPKSHTTQPEIIKLLYHVNNEKAAKASTLSILNLYTFQDAEWLIRLHRNTFHPRISAWIAMSGNDAHGLMEVCRGKDLLFNVDW</sequence>
<accession>A0A218Z0P2</accession>